<dbReference type="InterPro" id="IPR036526">
    <property type="entry name" value="C-N_Hydrolase_sf"/>
</dbReference>
<dbReference type="EMBL" id="UINC01003544">
    <property type="protein sequence ID" value="SVA07254.1"/>
    <property type="molecule type" value="Genomic_DNA"/>
</dbReference>
<evidence type="ECO:0000256" key="1">
    <source>
        <dbReference type="ARBA" id="ARBA00022801"/>
    </source>
</evidence>
<keyword evidence="1" id="KW-0378">Hydrolase</keyword>
<dbReference type="Pfam" id="PF00795">
    <property type="entry name" value="CN_hydrolase"/>
    <property type="match status" value="1"/>
</dbReference>
<dbReference type="PANTHER" id="PTHR43674">
    <property type="entry name" value="NITRILASE C965.09-RELATED"/>
    <property type="match status" value="1"/>
</dbReference>
<dbReference type="PROSITE" id="PS50263">
    <property type="entry name" value="CN_HYDROLASE"/>
    <property type="match status" value="1"/>
</dbReference>
<gene>
    <name evidence="3" type="ORF">METZ01_LOCUS60108</name>
</gene>
<organism evidence="3">
    <name type="scientific">marine metagenome</name>
    <dbReference type="NCBI Taxonomy" id="408172"/>
    <lineage>
        <taxon>unclassified sequences</taxon>
        <taxon>metagenomes</taxon>
        <taxon>ecological metagenomes</taxon>
    </lineage>
</organism>
<sequence length="354" mass="40324">MKEKYIEEYLAVALQLDCHAINNCQTKEESHDLMMKRIQDISNFVQTTVNFHLFFYGSPVKLVVLPEYTVCGFPLQETPQEWQEKGCFEIDGPEYEAFSKIAQENDIYLAGNTYEIDPNFPEIYFQTCFIIDPSGDVIVRYRRLTSVIWATPHDVWDKYLDLYGYEKVFPVAKTEIGNLACIASEEIMYPEIARCHVMRGAEILLHPSSEPGSPRSTEKEICRRARAAENLAYVITANTSTILNISVPAYTCSGMSKIVDYRGKVLSEASAGGESHTANAFINLRSLRKYRRNAGMTNYVSRQGFDAYAQSYAEADFLKANSLLKDGKVQQPSREFFLRRQEKVIEKLIAKGIL</sequence>
<protein>
    <recommendedName>
        <fullName evidence="2">CN hydrolase domain-containing protein</fullName>
    </recommendedName>
</protein>
<proteinExistence type="predicted"/>
<evidence type="ECO:0000259" key="2">
    <source>
        <dbReference type="PROSITE" id="PS50263"/>
    </source>
</evidence>
<dbReference type="InterPro" id="IPR050345">
    <property type="entry name" value="Aliph_Amidase/BUP"/>
</dbReference>
<dbReference type="AlphaFoldDB" id="A0A381SV25"/>
<dbReference type="CDD" id="cd07582">
    <property type="entry name" value="nitrilase_4"/>
    <property type="match status" value="1"/>
</dbReference>
<dbReference type="SUPFAM" id="SSF56317">
    <property type="entry name" value="Carbon-nitrogen hydrolase"/>
    <property type="match status" value="1"/>
</dbReference>
<evidence type="ECO:0000313" key="3">
    <source>
        <dbReference type="EMBL" id="SVA07254.1"/>
    </source>
</evidence>
<dbReference type="GO" id="GO:0016811">
    <property type="term" value="F:hydrolase activity, acting on carbon-nitrogen (but not peptide) bonds, in linear amides"/>
    <property type="evidence" value="ECO:0007669"/>
    <property type="project" value="UniProtKB-ARBA"/>
</dbReference>
<dbReference type="InterPro" id="IPR003010">
    <property type="entry name" value="C-N_Hydrolase"/>
</dbReference>
<dbReference type="PANTHER" id="PTHR43674:SF2">
    <property type="entry name" value="BETA-UREIDOPROPIONASE"/>
    <property type="match status" value="1"/>
</dbReference>
<name>A0A381SV25_9ZZZZ</name>
<reference evidence="3" key="1">
    <citation type="submission" date="2018-05" db="EMBL/GenBank/DDBJ databases">
        <authorList>
            <person name="Lanie J.A."/>
            <person name="Ng W.-L."/>
            <person name="Kazmierczak K.M."/>
            <person name="Andrzejewski T.M."/>
            <person name="Davidsen T.M."/>
            <person name="Wayne K.J."/>
            <person name="Tettelin H."/>
            <person name="Glass J.I."/>
            <person name="Rusch D."/>
            <person name="Podicherti R."/>
            <person name="Tsui H.-C.T."/>
            <person name="Winkler M.E."/>
        </authorList>
    </citation>
    <scope>NUCLEOTIDE SEQUENCE</scope>
</reference>
<accession>A0A381SV25</accession>
<feature type="domain" description="CN hydrolase" evidence="2">
    <location>
        <begin position="16"/>
        <end position="284"/>
    </location>
</feature>
<dbReference type="Gene3D" id="3.60.110.10">
    <property type="entry name" value="Carbon-nitrogen hydrolase"/>
    <property type="match status" value="1"/>
</dbReference>